<proteinExistence type="predicted"/>
<evidence type="ECO:0000313" key="1">
    <source>
        <dbReference type="EMBL" id="CAB4131817.1"/>
    </source>
</evidence>
<dbReference type="EMBL" id="LR796253">
    <property type="protein sequence ID" value="CAB4131817.1"/>
    <property type="molecule type" value="Genomic_DNA"/>
</dbReference>
<organism evidence="1">
    <name type="scientific">uncultured Caudovirales phage</name>
    <dbReference type="NCBI Taxonomy" id="2100421"/>
    <lineage>
        <taxon>Viruses</taxon>
        <taxon>Duplodnaviria</taxon>
        <taxon>Heunggongvirae</taxon>
        <taxon>Uroviricota</taxon>
        <taxon>Caudoviricetes</taxon>
        <taxon>Peduoviridae</taxon>
        <taxon>Maltschvirus</taxon>
        <taxon>Maltschvirus maltsch</taxon>
    </lineage>
</organism>
<protein>
    <submittedName>
        <fullName evidence="1">Uncharacterized protein</fullName>
    </submittedName>
</protein>
<name>A0A6J5LFG2_9CAUD</name>
<accession>A0A6J5LFG2</accession>
<reference evidence="1" key="1">
    <citation type="submission" date="2020-04" db="EMBL/GenBank/DDBJ databases">
        <authorList>
            <person name="Chiriac C."/>
            <person name="Salcher M."/>
            <person name="Ghai R."/>
            <person name="Kavagutti S V."/>
        </authorList>
    </citation>
    <scope>NUCLEOTIDE SEQUENCE</scope>
</reference>
<sequence>MSATIFWEPVKVNVKSLHVRAPSWFIACLERADMPLPNTFGIDNIPTLRGLAATMEEGTENPFTQLINAIEKNGPVTVWYEH</sequence>
<gene>
    <name evidence="1" type="ORF">UFOVP125_27</name>
</gene>